<dbReference type="AlphaFoldDB" id="A0A914DJY6"/>
<evidence type="ECO:0000256" key="2">
    <source>
        <dbReference type="SAM" id="Phobius"/>
    </source>
</evidence>
<feature type="transmembrane region" description="Helical" evidence="2">
    <location>
        <begin position="91"/>
        <end position="111"/>
    </location>
</feature>
<keyword evidence="2" id="KW-0812">Transmembrane</keyword>
<proteinExistence type="predicted"/>
<evidence type="ECO:0000256" key="1">
    <source>
        <dbReference type="SAM" id="MobiDB-lite"/>
    </source>
</evidence>
<reference evidence="4" key="1">
    <citation type="submission" date="2022-11" db="UniProtKB">
        <authorList>
            <consortium name="WormBaseParasite"/>
        </authorList>
    </citation>
    <scope>IDENTIFICATION</scope>
</reference>
<keyword evidence="2" id="KW-1133">Transmembrane helix</keyword>
<protein>
    <submittedName>
        <fullName evidence="4">Uncharacterized protein</fullName>
    </submittedName>
</protein>
<name>A0A914DJY6_9BILA</name>
<accession>A0A914DJY6</accession>
<keyword evidence="3" id="KW-1185">Reference proteome</keyword>
<organism evidence="3 4">
    <name type="scientific">Acrobeloides nanus</name>
    <dbReference type="NCBI Taxonomy" id="290746"/>
    <lineage>
        <taxon>Eukaryota</taxon>
        <taxon>Metazoa</taxon>
        <taxon>Ecdysozoa</taxon>
        <taxon>Nematoda</taxon>
        <taxon>Chromadorea</taxon>
        <taxon>Rhabditida</taxon>
        <taxon>Tylenchina</taxon>
        <taxon>Cephalobomorpha</taxon>
        <taxon>Cephaloboidea</taxon>
        <taxon>Cephalobidae</taxon>
        <taxon>Acrobeloides</taxon>
    </lineage>
</organism>
<sequence>MCIEAQKIKPKKKEFIKITSAVKTARTCDESGSSTPKVGSSFSSFSQLDDSTRTTDSSFYRRGNTEKTIEKILYNVFIAPLFATISTISMLIFYVAHIFTASIAAFLMTMYFSNHNFSNATKFNLSIIFSSCAVMIMSKVMRPVGSTSLAWCTGLSNFMTALFLWNLNFTTFWICILSSLSASIAAIIYWLFLEPEQRSVVILAIDSYSKAARPMKKGTPK</sequence>
<keyword evidence="2" id="KW-0472">Membrane</keyword>
<feature type="transmembrane region" description="Helical" evidence="2">
    <location>
        <begin position="171"/>
        <end position="192"/>
    </location>
</feature>
<dbReference type="WBParaSite" id="ACRNAN_scaffold2839.g8819.t1">
    <property type="protein sequence ID" value="ACRNAN_scaffold2839.g8819.t1"/>
    <property type="gene ID" value="ACRNAN_scaffold2839.g8819"/>
</dbReference>
<evidence type="ECO:0000313" key="3">
    <source>
        <dbReference type="Proteomes" id="UP000887540"/>
    </source>
</evidence>
<feature type="transmembrane region" description="Helical" evidence="2">
    <location>
        <begin position="148"/>
        <end position="165"/>
    </location>
</feature>
<feature type="region of interest" description="Disordered" evidence="1">
    <location>
        <begin position="28"/>
        <end position="55"/>
    </location>
</feature>
<feature type="compositionally biased region" description="Low complexity" evidence="1">
    <location>
        <begin position="31"/>
        <end position="49"/>
    </location>
</feature>
<dbReference type="Proteomes" id="UP000887540">
    <property type="component" value="Unplaced"/>
</dbReference>
<evidence type="ECO:0000313" key="4">
    <source>
        <dbReference type="WBParaSite" id="ACRNAN_scaffold2839.g8819.t1"/>
    </source>
</evidence>